<comment type="similarity">
    <text evidence="11">Belongs to the acyltransferase CrtO family.</text>
</comment>
<evidence type="ECO:0000313" key="16">
    <source>
        <dbReference type="Proteomes" id="UP000294802"/>
    </source>
</evidence>
<reference evidence="15 16" key="1">
    <citation type="submission" date="2019-01" db="EMBL/GenBank/DDBJ databases">
        <title>Draft genome sequences of the type strains of six Macrococcus species.</title>
        <authorList>
            <person name="Mazhar S."/>
            <person name="Altermann E."/>
            <person name="Hill C."/>
            <person name="Mcauliffe O."/>
        </authorList>
    </citation>
    <scope>NUCLEOTIDE SEQUENCE [LARGE SCALE GENOMIC DNA]</scope>
    <source>
        <strain evidence="15 16">CCM4815</strain>
    </source>
</reference>
<evidence type="ECO:0000256" key="14">
    <source>
        <dbReference type="SAM" id="Phobius"/>
    </source>
</evidence>
<evidence type="ECO:0000256" key="2">
    <source>
        <dbReference type="ARBA" id="ARBA00022475"/>
    </source>
</evidence>
<comment type="subcellular location">
    <subcellularLocation>
        <location evidence="1">Cell membrane</location>
        <topology evidence="1">Single-pass membrane protein</topology>
    </subcellularLocation>
</comment>
<evidence type="ECO:0000256" key="4">
    <source>
        <dbReference type="ARBA" id="ARBA00022692"/>
    </source>
</evidence>
<gene>
    <name evidence="15" type="ORF">ERX29_01700</name>
</gene>
<evidence type="ECO:0000256" key="1">
    <source>
        <dbReference type="ARBA" id="ARBA00004162"/>
    </source>
</evidence>
<dbReference type="GO" id="GO:0005886">
    <property type="term" value="C:plasma membrane"/>
    <property type="evidence" value="ECO:0007669"/>
    <property type="project" value="UniProtKB-SubCell"/>
</dbReference>
<proteinExistence type="inferred from homology"/>
<evidence type="ECO:0000256" key="13">
    <source>
        <dbReference type="ARBA" id="ARBA00025324"/>
    </source>
</evidence>
<dbReference type="GO" id="GO:0016117">
    <property type="term" value="P:carotenoid biosynthetic process"/>
    <property type="evidence" value="ECO:0007669"/>
    <property type="project" value="UniProtKB-KW"/>
</dbReference>
<keyword evidence="3 15" id="KW-0808">Transferase</keyword>
<keyword evidence="16" id="KW-1185">Reference proteome</keyword>
<feature type="transmembrane region" description="Helical" evidence="14">
    <location>
        <begin position="119"/>
        <end position="138"/>
    </location>
</feature>
<evidence type="ECO:0000256" key="11">
    <source>
        <dbReference type="ARBA" id="ARBA00023603"/>
    </source>
</evidence>
<dbReference type="GO" id="GO:0016746">
    <property type="term" value="F:acyltransferase activity"/>
    <property type="evidence" value="ECO:0007669"/>
    <property type="project" value="UniProtKB-KW"/>
</dbReference>
<keyword evidence="5" id="KW-0732">Signal</keyword>
<organism evidence="15 16">
    <name type="scientific">Macrococcus lamae</name>
    <dbReference type="NCBI Taxonomy" id="198484"/>
    <lineage>
        <taxon>Bacteria</taxon>
        <taxon>Bacillati</taxon>
        <taxon>Bacillota</taxon>
        <taxon>Bacilli</taxon>
        <taxon>Bacillales</taxon>
        <taxon>Staphylococcaceae</taxon>
        <taxon>Macrococcus</taxon>
    </lineage>
</organism>
<dbReference type="AlphaFoldDB" id="A0A4R6BWZ1"/>
<keyword evidence="9 15" id="KW-0012">Acyltransferase</keyword>
<dbReference type="OrthoDB" id="3783432at2"/>
<dbReference type="Proteomes" id="UP000294802">
    <property type="component" value="Unassembled WGS sequence"/>
</dbReference>
<accession>A0A4R6BWZ1</accession>
<dbReference type="Pfam" id="PF18927">
    <property type="entry name" value="CrtO"/>
    <property type="match status" value="1"/>
</dbReference>
<dbReference type="InterPro" id="IPR044021">
    <property type="entry name" value="CrtO"/>
</dbReference>
<evidence type="ECO:0000313" key="15">
    <source>
        <dbReference type="EMBL" id="TDM12743.1"/>
    </source>
</evidence>
<keyword evidence="4 14" id="KW-0812">Transmembrane</keyword>
<keyword evidence="6" id="KW-0125">Carotenoid biosynthesis</keyword>
<dbReference type="UniPathway" id="UPA00029">
    <property type="reaction ID" value="UER00560"/>
</dbReference>
<keyword evidence="8 14" id="KW-0472">Membrane</keyword>
<keyword evidence="7 14" id="KW-1133">Transmembrane helix</keyword>
<evidence type="ECO:0000256" key="9">
    <source>
        <dbReference type="ARBA" id="ARBA00023315"/>
    </source>
</evidence>
<evidence type="ECO:0000256" key="8">
    <source>
        <dbReference type="ARBA" id="ARBA00023136"/>
    </source>
</evidence>
<dbReference type="EMBL" id="SCWB01000002">
    <property type="protein sequence ID" value="TDM12743.1"/>
    <property type="molecule type" value="Genomic_DNA"/>
</dbReference>
<comment type="function">
    <text evidence="13">Catalyzes the acylation of glycosyl-4,4'-diaponeurosporenoate, i.e. the esterification of glucose at the C6'' position with the carboxyl group of the C(15) fatty acid 12-methyltetradecanoic acid, to yield staphyloxanthin. This is the last step in the biosynthesis of this orange pigment, present in most staphylococci strains.</text>
</comment>
<evidence type="ECO:0000256" key="6">
    <source>
        <dbReference type="ARBA" id="ARBA00022746"/>
    </source>
</evidence>
<comment type="caution">
    <text evidence="15">The sequence shown here is derived from an EMBL/GenBank/DDBJ whole genome shotgun (WGS) entry which is preliminary data.</text>
</comment>
<keyword evidence="2" id="KW-1003">Cell membrane</keyword>
<sequence length="160" mass="19178">MWRKLVLLNAVAWGTINLANSLMMSKVPTEFFIKAKPFFKDFKWECGGEVWNRLFRVKTWKHKLPDGTLFIKSGHNKSHLPNHQNTTFETFLIEMRRAEMTHWFTICFSFLFFLWNPRWAAVLNIMFGIVSNFPFIIAQRYNRPRLEKVFIKKNKRSLTT</sequence>
<evidence type="ECO:0000256" key="5">
    <source>
        <dbReference type="ARBA" id="ARBA00022729"/>
    </source>
</evidence>
<evidence type="ECO:0000256" key="10">
    <source>
        <dbReference type="ARBA" id="ARBA00023588"/>
    </source>
</evidence>
<protein>
    <recommendedName>
        <fullName evidence="12">Glycosyl-4,4'-diaponeurosporenoate acyltransferase</fullName>
    </recommendedName>
</protein>
<evidence type="ECO:0000256" key="7">
    <source>
        <dbReference type="ARBA" id="ARBA00022989"/>
    </source>
</evidence>
<dbReference type="RefSeq" id="WP_133442958.1">
    <property type="nucleotide sequence ID" value="NZ_SCWB01000002.1"/>
</dbReference>
<evidence type="ECO:0000256" key="12">
    <source>
        <dbReference type="ARBA" id="ARBA00023667"/>
    </source>
</evidence>
<comment type="pathway">
    <text evidence="10">Carotenoid biosynthesis; staphyloxanthin biosynthesis; staphyloxanthin from farnesyl diphosphate: step 5/5.</text>
</comment>
<evidence type="ECO:0000256" key="3">
    <source>
        <dbReference type="ARBA" id="ARBA00022679"/>
    </source>
</evidence>
<name>A0A4R6BWZ1_9STAP</name>